<gene>
    <name evidence="2" type="ORF">LCGC14_1275450</name>
</gene>
<proteinExistence type="predicted"/>
<reference evidence="2" key="1">
    <citation type="journal article" date="2015" name="Nature">
        <title>Complex archaea that bridge the gap between prokaryotes and eukaryotes.</title>
        <authorList>
            <person name="Spang A."/>
            <person name="Saw J.H."/>
            <person name="Jorgensen S.L."/>
            <person name="Zaremba-Niedzwiedzka K."/>
            <person name="Martijn J."/>
            <person name="Lind A.E."/>
            <person name="van Eijk R."/>
            <person name="Schleper C."/>
            <person name="Guy L."/>
            <person name="Ettema T.J."/>
        </authorList>
    </citation>
    <scope>NUCLEOTIDE SEQUENCE</scope>
</reference>
<feature type="transmembrane region" description="Helical" evidence="1">
    <location>
        <begin position="22"/>
        <end position="42"/>
    </location>
</feature>
<keyword evidence="1" id="KW-0472">Membrane</keyword>
<keyword evidence="1" id="KW-1133">Transmembrane helix</keyword>
<name>A0A0F9P000_9ZZZZ</name>
<dbReference type="AlphaFoldDB" id="A0A0F9P000"/>
<sequence length="218" mass="25194">LWFFTSSPGAESTLSRAVSRRYMITTFPLFFMLIGFFSIKLLQELGQPRYRNRALLAKTVKIFFVLIIIVFFSIAFIFTQPTFALISNEFKLINPMTLMERYPLDLEGLKKTDVLLDSKGYKTPEYGLIPFNGLLGHEQAEEFNSSSSIQNSIQLLKKTMENGYDFYVLKEPSRAVDKQFFNYLVQNHGFQLIDHSKSFCKLQLVTDISNKPSDKICF</sequence>
<feature type="non-terminal residue" evidence="2">
    <location>
        <position position="1"/>
    </location>
</feature>
<evidence type="ECO:0000256" key="1">
    <source>
        <dbReference type="SAM" id="Phobius"/>
    </source>
</evidence>
<evidence type="ECO:0000313" key="2">
    <source>
        <dbReference type="EMBL" id="KKM86797.1"/>
    </source>
</evidence>
<feature type="transmembrane region" description="Helical" evidence="1">
    <location>
        <begin position="62"/>
        <end position="86"/>
    </location>
</feature>
<accession>A0A0F9P000</accession>
<organism evidence="2">
    <name type="scientific">marine sediment metagenome</name>
    <dbReference type="NCBI Taxonomy" id="412755"/>
    <lineage>
        <taxon>unclassified sequences</taxon>
        <taxon>metagenomes</taxon>
        <taxon>ecological metagenomes</taxon>
    </lineage>
</organism>
<dbReference type="EMBL" id="LAZR01007199">
    <property type="protein sequence ID" value="KKM86797.1"/>
    <property type="molecule type" value="Genomic_DNA"/>
</dbReference>
<keyword evidence="1" id="KW-0812">Transmembrane</keyword>
<comment type="caution">
    <text evidence="2">The sequence shown here is derived from an EMBL/GenBank/DDBJ whole genome shotgun (WGS) entry which is preliminary data.</text>
</comment>
<protein>
    <submittedName>
        <fullName evidence="2">Uncharacterized protein</fullName>
    </submittedName>
</protein>